<evidence type="ECO:0000313" key="2">
    <source>
        <dbReference type="WBParaSite" id="mrna-Wban_10529"/>
    </source>
</evidence>
<name>A0AAF5Q4R5_WUCBA</name>
<dbReference type="WBParaSite" id="mrna-Wban_10529">
    <property type="protein sequence ID" value="mrna-Wban_10529"/>
    <property type="gene ID" value="Wban_10529"/>
</dbReference>
<sequence>MIRIEQSSSVTDDAKRGSNACMLQKFNHSLTQIIGLTAPANCSSFTSNMLDRTDGLD</sequence>
<dbReference type="AlphaFoldDB" id="A0AAF5Q4R5"/>
<proteinExistence type="predicted"/>
<organism evidence="1 2">
    <name type="scientific">Wuchereria bancrofti</name>
    <dbReference type="NCBI Taxonomy" id="6293"/>
    <lineage>
        <taxon>Eukaryota</taxon>
        <taxon>Metazoa</taxon>
        <taxon>Ecdysozoa</taxon>
        <taxon>Nematoda</taxon>
        <taxon>Chromadorea</taxon>
        <taxon>Rhabditida</taxon>
        <taxon>Spirurina</taxon>
        <taxon>Spiruromorpha</taxon>
        <taxon>Filarioidea</taxon>
        <taxon>Onchocercidae</taxon>
        <taxon>Wuchereria</taxon>
    </lineage>
</organism>
<accession>A0AAF5Q4R5</accession>
<reference evidence="1" key="1">
    <citation type="submission" date="2015-03" db="EMBL/GenBank/DDBJ databases">
        <title>Wuchereria bancrofti Genome Sequencing Papua New Guinea Strain.</title>
        <authorList>
            <person name="Small S.T."/>
            <person name="Serre D."/>
            <person name="Zimmerman P.A."/>
        </authorList>
    </citation>
    <scope>NUCLEOTIDE SEQUENCE [LARGE SCALE GENOMIC DNA]</scope>
    <source>
        <strain evidence="1">pt0022</strain>
    </source>
</reference>
<evidence type="ECO:0000313" key="1">
    <source>
        <dbReference type="Proteomes" id="UP000093561"/>
    </source>
</evidence>
<reference evidence="1" key="2">
    <citation type="journal article" date="2016" name="Mol. Ecol.">
        <title>Population genomics of the filarial nematode parasite Wuchereria bancrofti from mosquitoes.</title>
        <authorList>
            <person name="Small S.T."/>
            <person name="Reimer L.J."/>
            <person name="Tisch D.J."/>
            <person name="King C.L."/>
            <person name="Christensen B.M."/>
            <person name="Siba P.M."/>
            <person name="Kazura J.W."/>
            <person name="Serre D."/>
            <person name="Zimmerman P.A."/>
        </authorList>
    </citation>
    <scope>NUCLEOTIDE SEQUENCE</scope>
    <source>
        <strain evidence="1">pt0022</strain>
    </source>
</reference>
<dbReference type="Proteomes" id="UP000093561">
    <property type="component" value="Unassembled WGS sequence"/>
</dbReference>
<protein>
    <submittedName>
        <fullName evidence="2">Uncharacterized protein</fullName>
    </submittedName>
</protein>
<reference evidence="2" key="3">
    <citation type="submission" date="2024-02" db="UniProtKB">
        <authorList>
            <consortium name="WormBaseParasite"/>
        </authorList>
    </citation>
    <scope>IDENTIFICATION</scope>
    <source>
        <strain evidence="2">pt0022</strain>
    </source>
</reference>